<dbReference type="SUPFAM" id="SSF56601">
    <property type="entry name" value="beta-lactamase/transpeptidase-like"/>
    <property type="match status" value="1"/>
</dbReference>
<evidence type="ECO:0000313" key="4">
    <source>
        <dbReference type="Proteomes" id="UP000663855"/>
    </source>
</evidence>
<gene>
    <name evidence="3" type="ORF">BYL167_LOCUS25166</name>
    <name evidence="1" type="ORF">CJN711_LOCUS28718</name>
    <name evidence="2" type="ORF">SMN809_LOCUS6020</name>
</gene>
<sequence length="130" mass="14340">MSARSLSIFLRMFMNNGSSLLHLHSIIEMQTIAAGVDPYENENSSGNGSSVSNLQFGLIWNWRPMNKGHRFIGHNGVSIGATNSTLVNEKGSIGVIVLTNGNKSLDNNRSNKVKEIILQIQMMHFDCFTS</sequence>
<protein>
    <recommendedName>
        <fullName evidence="5">Beta-lactamase-related domain-containing protein</fullName>
    </recommendedName>
</protein>
<dbReference type="InterPro" id="IPR012338">
    <property type="entry name" value="Beta-lactam/transpept-like"/>
</dbReference>
<evidence type="ECO:0008006" key="5">
    <source>
        <dbReference type="Google" id="ProtNLM"/>
    </source>
</evidence>
<dbReference type="Proteomes" id="UP000681967">
    <property type="component" value="Unassembled WGS sequence"/>
</dbReference>
<evidence type="ECO:0000313" key="3">
    <source>
        <dbReference type="EMBL" id="CAF4240940.1"/>
    </source>
</evidence>
<organism evidence="1 4">
    <name type="scientific">Rotaria magnacalcarata</name>
    <dbReference type="NCBI Taxonomy" id="392030"/>
    <lineage>
        <taxon>Eukaryota</taxon>
        <taxon>Metazoa</taxon>
        <taxon>Spiralia</taxon>
        <taxon>Gnathifera</taxon>
        <taxon>Rotifera</taxon>
        <taxon>Eurotatoria</taxon>
        <taxon>Bdelloidea</taxon>
        <taxon>Philodinida</taxon>
        <taxon>Philodinidae</taxon>
        <taxon>Rotaria</taxon>
    </lineage>
</organism>
<evidence type="ECO:0000313" key="2">
    <source>
        <dbReference type="EMBL" id="CAF3889022.1"/>
    </source>
</evidence>
<dbReference type="AlphaFoldDB" id="A0A815V6K9"/>
<dbReference type="Proteomes" id="UP000663855">
    <property type="component" value="Unassembled WGS sequence"/>
</dbReference>
<evidence type="ECO:0000313" key="1">
    <source>
        <dbReference type="EMBL" id="CAF1526031.1"/>
    </source>
</evidence>
<name>A0A815V6K9_9BILA</name>
<proteinExistence type="predicted"/>
<reference evidence="1" key="1">
    <citation type="submission" date="2021-02" db="EMBL/GenBank/DDBJ databases">
        <authorList>
            <person name="Nowell W R."/>
        </authorList>
    </citation>
    <scope>NUCLEOTIDE SEQUENCE</scope>
</reference>
<comment type="caution">
    <text evidence="1">The sequence shown here is derived from an EMBL/GenBank/DDBJ whole genome shotgun (WGS) entry which is preliminary data.</text>
</comment>
<accession>A0A815V6K9</accession>
<dbReference type="EMBL" id="CAJNOV010013563">
    <property type="protein sequence ID" value="CAF1526031.1"/>
    <property type="molecule type" value="Genomic_DNA"/>
</dbReference>
<dbReference type="Gene3D" id="3.40.710.10">
    <property type="entry name" value="DD-peptidase/beta-lactamase superfamily"/>
    <property type="match status" value="1"/>
</dbReference>
<dbReference type="EMBL" id="CAJOBI010001580">
    <property type="protein sequence ID" value="CAF3889022.1"/>
    <property type="molecule type" value="Genomic_DNA"/>
</dbReference>
<dbReference type="Proteomes" id="UP000676336">
    <property type="component" value="Unassembled WGS sequence"/>
</dbReference>
<dbReference type="EMBL" id="CAJOBH010024300">
    <property type="protein sequence ID" value="CAF4240940.1"/>
    <property type="molecule type" value="Genomic_DNA"/>
</dbReference>